<accession>A0A126N8H3</accession>
<proteinExistence type="predicted"/>
<protein>
    <submittedName>
        <fullName evidence="2">Protein UL38</fullName>
    </submittedName>
</protein>
<dbReference type="Pfam" id="PF02393">
    <property type="entry name" value="US22"/>
    <property type="match status" value="1"/>
</dbReference>
<evidence type="ECO:0000256" key="1">
    <source>
        <dbReference type="SAM" id="MobiDB-lite"/>
    </source>
</evidence>
<feature type="region of interest" description="Disordered" evidence="1">
    <location>
        <begin position="245"/>
        <end position="311"/>
    </location>
</feature>
<reference evidence="2" key="2">
    <citation type="submission" date="2017-01" db="EMBL/GenBank/DDBJ databases">
        <authorList>
            <person name="Mah S.A."/>
            <person name="Swanson W.J."/>
            <person name="Moy G.W."/>
            <person name="Vacquier V.D."/>
        </authorList>
    </citation>
    <scope>NUCLEOTIDE SEQUENCE</scope>
    <source>
        <strain evidence="2">NL/Rot4/Nasal/2012</strain>
    </source>
</reference>
<feature type="compositionally biased region" description="Low complexity" evidence="1">
    <location>
        <begin position="275"/>
        <end position="306"/>
    </location>
</feature>
<evidence type="ECO:0000313" key="2">
    <source>
        <dbReference type="EMBL" id="AMJ53074.1"/>
    </source>
</evidence>
<sequence>MTTTTHSTAAIMSLLDEAEWRQTQMDVGGLIQASALGKVALRYAVRKLMKRGARLRHDSGLYVCICDPSYEFLQMNLSKISWLERHCPPLDQELIMFGVIEAWEEASVRPTRQLVLFMTPKWDVFAYDSGILFFLAPSMAQFWHGAIVLEYWNALFPVEVRSHVRQYAHTMDDLVMVFHQLDYEKQVLEARRDKNTEGPRTFAKSVNSYVRAILESERRIREGKIPMTFVDRDSLRANSLAHIQATGAQSSHAPAQRVLSAPPSLPSPVSEEDPAAAAAATPPSSAATTPPSSVVPASVESELSSSPPLPPVVVKDVMYTAGEGDVVQMVVVV</sequence>
<name>A0A126N8H3_HCMV</name>
<dbReference type="EMBL" id="KT726943">
    <property type="protein sequence ID" value="AMJ53074.1"/>
    <property type="molecule type" value="Genomic_DNA"/>
</dbReference>
<organismHost>
    <name type="scientific">Homo sapiens</name>
    <name type="common">Human</name>
    <dbReference type="NCBI Taxonomy" id="9606"/>
</organismHost>
<dbReference type="InterPro" id="IPR003360">
    <property type="entry name" value="US22-like"/>
</dbReference>
<organism evidence="2">
    <name type="scientific">Human cytomegalovirus</name>
    <name type="common">HHV-5</name>
    <name type="synonym">Human herpesvirus 5</name>
    <dbReference type="NCBI Taxonomy" id="10359"/>
    <lineage>
        <taxon>Viruses</taxon>
        <taxon>Duplodnaviria</taxon>
        <taxon>Heunggongvirae</taxon>
        <taxon>Peploviricota</taxon>
        <taxon>Herviviricetes</taxon>
        <taxon>Herpesvirales</taxon>
        <taxon>Orthoherpesviridae</taxon>
        <taxon>Betaherpesvirinae</taxon>
        <taxon>Cytomegalovirus</taxon>
        <taxon>Cytomegalovirus humanbeta5</taxon>
    </lineage>
</organism>
<gene>
    <name evidence="2" type="primary">UL38</name>
</gene>
<reference evidence="2" key="1">
    <citation type="journal article" date="2016" name="Virus Evol.">
        <title>Islands of linkage in an ocean of pervasive recombination reveals two-speed evolution of human cytomegalovirus genomes.</title>
        <authorList>
            <person name="Lassalle F."/>
            <person name="Depledge D.P."/>
            <person name="Reeves M.B."/>
            <person name="Brown A.C."/>
            <person name="Christiansen M.T."/>
            <person name="Tutill H.J."/>
            <person name="Williams R.J."/>
            <person name="Einer-Jensen K."/>
            <person name="Holdstock J."/>
            <person name="Atkinson C."/>
            <person name="Brown J.R."/>
            <person name="van Loenen F.B."/>
            <person name="Clark D.A."/>
            <person name="Griffiths P.D."/>
            <person name="Verjans G.M.G.M."/>
            <person name="Schutten M."/>
            <person name="Milne R.S.B."/>
            <person name="Balloux F."/>
            <person name="Breuer J."/>
        </authorList>
    </citation>
    <scope>NUCLEOTIDE SEQUENCE</scope>
    <source>
        <strain evidence="2">NL/Rot4/Nasal/2012</strain>
    </source>
</reference>